<evidence type="ECO:0000256" key="3">
    <source>
        <dbReference type="ARBA" id="ARBA00010617"/>
    </source>
</evidence>
<dbReference type="OMA" id="WENRERV"/>
<keyword evidence="4" id="KW-0349">Heme</keyword>
<dbReference type="PANTHER" id="PTHR24305">
    <property type="entry name" value="CYTOCHROME P450"/>
    <property type="match status" value="1"/>
</dbReference>
<gene>
    <name evidence="9" type="ORF">AURDEDRAFT_93372</name>
</gene>
<comment type="cofactor">
    <cofactor evidence="1">
        <name>heme</name>
        <dbReference type="ChEBI" id="CHEBI:30413"/>
    </cofactor>
</comment>
<evidence type="ECO:0000313" key="9">
    <source>
        <dbReference type="EMBL" id="EJD34763.1"/>
    </source>
</evidence>
<dbReference type="InterPro" id="IPR002401">
    <property type="entry name" value="Cyt_P450_E_grp-I"/>
</dbReference>
<evidence type="ECO:0000256" key="1">
    <source>
        <dbReference type="ARBA" id="ARBA00001971"/>
    </source>
</evidence>
<dbReference type="GO" id="GO:0016705">
    <property type="term" value="F:oxidoreductase activity, acting on paired donors, with incorporation or reduction of molecular oxygen"/>
    <property type="evidence" value="ECO:0007669"/>
    <property type="project" value="InterPro"/>
</dbReference>
<proteinExistence type="inferred from homology"/>
<keyword evidence="10" id="KW-1185">Reference proteome</keyword>
<evidence type="ECO:0000256" key="6">
    <source>
        <dbReference type="ARBA" id="ARBA00023002"/>
    </source>
</evidence>
<dbReference type="AlphaFoldDB" id="J0CW58"/>
<dbReference type="Gene3D" id="1.10.630.10">
    <property type="entry name" value="Cytochrome P450"/>
    <property type="match status" value="1"/>
</dbReference>
<dbReference type="GO" id="GO:0004497">
    <property type="term" value="F:monooxygenase activity"/>
    <property type="evidence" value="ECO:0007669"/>
    <property type="project" value="UniProtKB-KW"/>
</dbReference>
<dbReference type="PANTHER" id="PTHR24305:SF166">
    <property type="entry name" value="CYTOCHROME P450 12A4, MITOCHONDRIAL-RELATED"/>
    <property type="match status" value="1"/>
</dbReference>
<keyword evidence="6" id="KW-0560">Oxidoreductase</keyword>
<keyword evidence="8" id="KW-0503">Monooxygenase</keyword>
<comment type="similarity">
    <text evidence="3">Belongs to the cytochrome P450 family.</text>
</comment>
<dbReference type="KEGG" id="adl:AURDEDRAFT_93372"/>
<evidence type="ECO:0000256" key="4">
    <source>
        <dbReference type="ARBA" id="ARBA00022617"/>
    </source>
</evidence>
<keyword evidence="5" id="KW-0479">Metal-binding</keyword>
<organism evidence="9 10">
    <name type="scientific">Auricularia subglabra (strain TFB-10046 / SS5)</name>
    <name type="common">White-rot fungus</name>
    <name type="synonym">Auricularia delicata (strain TFB10046)</name>
    <dbReference type="NCBI Taxonomy" id="717982"/>
    <lineage>
        <taxon>Eukaryota</taxon>
        <taxon>Fungi</taxon>
        <taxon>Dikarya</taxon>
        <taxon>Basidiomycota</taxon>
        <taxon>Agaricomycotina</taxon>
        <taxon>Agaricomycetes</taxon>
        <taxon>Auriculariales</taxon>
        <taxon>Auriculariaceae</taxon>
        <taxon>Auricularia</taxon>
    </lineage>
</organism>
<dbReference type="GO" id="GO:0005506">
    <property type="term" value="F:iron ion binding"/>
    <property type="evidence" value="ECO:0007669"/>
    <property type="project" value="InterPro"/>
</dbReference>
<comment type="pathway">
    <text evidence="2">Secondary metabolite biosynthesis.</text>
</comment>
<protein>
    <submittedName>
        <fullName evidence="9">Cytochrome P450</fullName>
    </submittedName>
</protein>
<dbReference type="GO" id="GO:0020037">
    <property type="term" value="F:heme binding"/>
    <property type="evidence" value="ECO:0007669"/>
    <property type="project" value="InterPro"/>
</dbReference>
<dbReference type="OrthoDB" id="1470350at2759"/>
<dbReference type="Proteomes" id="UP000006514">
    <property type="component" value="Unassembled WGS sequence"/>
</dbReference>
<dbReference type="EMBL" id="JH687922">
    <property type="protein sequence ID" value="EJD34763.1"/>
    <property type="molecule type" value="Genomic_DNA"/>
</dbReference>
<accession>J0CW58</accession>
<reference evidence="10" key="1">
    <citation type="journal article" date="2012" name="Science">
        <title>The Paleozoic origin of enzymatic lignin decomposition reconstructed from 31 fungal genomes.</title>
        <authorList>
            <person name="Floudas D."/>
            <person name="Binder M."/>
            <person name="Riley R."/>
            <person name="Barry K."/>
            <person name="Blanchette R.A."/>
            <person name="Henrissat B."/>
            <person name="Martinez A.T."/>
            <person name="Otillar R."/>
            <person name="Spatafora J.W."/>
            <person name="Yadav J.S."/>
            <person name="Aerts A."/>
            <person name="Benoit I."/>
            <person name="Boyd A."/>
            <person name="Carlson A."/>
            <person name="Copeland A."/>
            <person name="Coutinho P.M."/>
            <person name="de Vries R.P."/>
            <person name="Ferreira P."/>
            <person name="Findley K."/>
            <person name="Foster B."/>
            <person name="Gaskell J."/>
            <person name="Glotzer D."/>
            <person name="Gorecki P."/>
            <person name="Heitman J."/>
            <person name="Hesse C."/>
            <person name="Hori C."/>
            <person name="Igarashi K."/>
            <person name="Jurgens J.A."/>
            <person name="Kallen N."/>
            <person name="Kersten P."/>
            <person name="Kohler A."/>
            <person name="Kuees U."/>
            <person name="Kumar T.K.A."/>
            <person name="Kuo A."/>
            <person name="LaButti K."/>
            <person name="Larrondo L.F."/>
            <person name="Lindquist E."/>
            <person name="Ling A."/>
            <person name="Lombard V."/>
            <person name="Lucas S."/>
            <person name="Lundell T."/>
            <person name="Martin R."/>
            <person name="McLaughlin D.J."/>
            <person name="Morgenstern I."/>
            <person name="Morin E."/>
            <person name="Murat C."/>
            <person name="Nagy L.G."/>
            <person name="Nolan M."/>
            <person name="Ohm R.A."/>
            <person name="Patyshakuliyeva A."/>
            <person name="Rokas A."/>
            <person name="Ruiz-Duenas F.J."/>
            <person name="Sabat G."/>
            <person name="Salamov A."/>
            <person name="Samejima M."/>
            <person name="Schmutz J."/>
            <person name="Slot J.C."/>
            <person name="St John F."/>
            <person name="Stenlid J."/>
            <person name="Sun H."/>
            <person name="Sun S."/>
            <person name="Syed K."/>
            <person name="Tsang A."/>
            <person name="Wiebenga A."/>
            <person name="Young D."/>
            <person name="Pisabarro A."/>
            <person name="Eastwood D.C."/>
            <person name="Martin F."/>
            <person name="Cullen D."/>
            <person name="Grigoriev I.V."/>
            <person name="Hibbett D.S."/>
        </authorList>
    </citation>
    <scope>NUCLEOTIDE SEQUENCE [LARGE SCALE GENOMIC DNA]</scope>
    <source>
        <strain evidence="10">TFB10046</strain>
    </source>
</reference>
<evidence type="ECO:0000256" key="2">
    <source>
        <dbReference type="ARBA" id="ARBA00005179"/>
    </source>
</evidence>
<name>J0CW58_AURST</name>
<dbReference type="eggNOG" id="KOG0157">
    <property type="taxonomic scope" value="Eukaryota"/>
</dbReference>
<evidence type="ECO:0000256" key="5">
    <source>
        <dbReference type="ARBA" id="ARBA00022723"/>
    </source>
</evidence>
<evidence type="ECO:0000256" key="7">
    <source>
        <dbReference type="ARBA" id="ARBA00023004"/>
    </source>
</evidence>
<dbReference type="InterPro" id="IPR001128">
    <property type="entry name" value="Cyt_P450"/>
</dbReference>
<sequence length="246" mass="27792">MRCLVLKSLQVLGTEGDEWVRHRSIARKSFGDRNNALVWSETVRILDDWFAPWDAAAEPTTTDVTDDLRHITLSIIASAGFGLKFRRENQGEPARGFTMSFGEALFTAIESMFLRIAAPRFLYALPIPALRRCDRAYSELERYIRQMTTEAREKVEGGEAADLFRRLVEANEAEGEASARLTDDELISNIYVYFLAGHETSAHALTFALALLALHPEVQEKLHEEAARVWPVLDGAEWRSSTISDF</sequence>
<dbReference type="InterPro" id="IPR036396">
    <property type="entry name" value="Cyt_P450_sf"/>
</dbReference>
<feature type="non-terminal residue" evidence="9">
    <location>
        <position position="246"/>
    </location>
</feature>
<dbReference type="InterPro" id="IPR050121">
    <property type="entry name" value="Cytochrome_P450_monoxygenase"/>
</dbReference>
<dbReference type="PRINTS" id="PR00463">
    <property type="entry name" value="EP450I"/>
</dbReference>
<evidence type="ECO:0000313" key="10">
    <source>
        <dbReference type="Proteomes" id="UP000006514"/>
    </source>
</evidence>
<evidence type="ECO:0000256" key="8">
    <source>
        <dbReference type="ARBA" id="ARBA00023033"/>
    </source>
</evidence>
<dbReference type="Pfam" id="PF00067">
    <property type="entry name" value="p450"/>
    <property type="match status" value="1"/>
</dbReference>
<dbReference type="InParanoid" id="J0CW58"/>
<dbReference type="SUPFAM" id="SSF48264">
    <property type="entry name" value="Cytochrome P450"/>
    <property type="match status" value="1"/>
</dbReference>
<keyword evidence="7" id="KW-0408">Iron</keyword>